<comment type="caution">
    <text evidence="3">The sequence shown here is derived from an EMBL/GenBank/DDBJ whole genome shotgun (WGS) entry which is preliminary data.</text>
</comment>
<dbReference type="OrthoDB" id="88488at2759"/>
<evidence type="ECO:0000313" key="4">
    <source>
        <dbReference type="Proteomes" id="UP000028582"/>
    </source>
</evidence>
<dbReference type="EMBL" id="ANJA01003206">
    <property type="protein sequence ID" value="ETO65259.1"/>
    <property type="molecule type" value="Genomic_DNA"/>
</dbReference>
<evidence type="ECO:0000313" key="3">
    <source>
        <dbReference type="EMBL" id="ETO65259.1"/>
    </source>
</evidence>
<feature type="domain" description="C2H2-type" evidence="2">
    <location>
        <begin position="244"/>
        <end position="269"/>
    </location>
</feature>
<protein>
    <recommendedName>
        <fullName evidence="2">C2H2-type domain-containing protein</fullName>
    </recommendedName>
</protein>
<evidence type="ECO:0000256" key="1">
    <source>
        <dbReference type="PROSITE-ProRule" id="PRU00042"/>
    </source>
</evidence>
<dbReference type="AlphaFoldDB" id="A0A080ZF48"/>
<dbReference type="Pfam" id="PF13912">
    <property type="entry name" value="zf-C2H2_6"/>
    <property type="match status" value="1"/>
</dbReference>
<dbReference type="Pfam" id="PF00096">
    <property type="entry name" value="zf-C2H2"/>
    <property type="match status" value="1"/>
</dbReference>
<organism evidence="3 4">
    <name type="scientific">Phytophthora nicotianae P1976</name>
    <dbReference type="NCBI Taxonomy" id="1317066"/>
    <lineage>
        <taxon>Eukaryota</taxon>
        <taxon>Sar</taxon>
        <taxon>Stramenopiles</taxon>
        <taxon>Oomycota</taxon>
        <taxon>Peronosporomycetes</taxon>
        <taxon>Peronosporales</taxon>
        <taxon>Peronosporaceae</taxon>
        <taxon>Phytophthora</taxon>
    </lineage>
</organism>
<dbReference type="GO" id="GO:0008270">
    <property type="term" value="F:zinc ion binding"/>
    <property type="evidence" value="ECO:0007669"/>
    <property type="project" value="UniProtKB-KW"/>
</dbReference>
<dbReference type="Proteomes" id="UP000028582">
    <property type="component" value="Unassembled WGS sequence"/>
</dbReference>
<dbReference type="SUPFAM" id="SSF57667">
    <property type="entry name" value="beta-beta-alpha zinc fingers"/>
    <property type="match status" value="1"/>
</dbReference>
<dbReference type="InterPro" id="IPR013087">
    <property type="entry name" value="Znf_C2H2_type"/>
</dbReference>
<evidence type="ECO:0000259" key="2">
    <source>
        <dbReference type="PROSITE" id="PS50157"/>
    </source>
</evidence>
<proteinExistence type="predicted"/>
<keyword evidence="1" id="KW-0479">Metal-binding</keyword>
<reference evidence="3 4" key="1">
    <citation type="submission" date="2013-11" db="EMBL/GenBank/DDBJ databases">
        <title>The Genome Sequence of Phytophthora parasitica P1976.</title>
        <authorList>
            <consortium name="The Broad Institute Genomics Platform"/>
            <person name="Russ C."/>
            <person name="Tyler B."/>
            <person name="Panabieres F."/>
            <person name="Shan W."/>
            <person name="Tripathy S."/>
            <person name="Grunwald N."/>
            <person name="Machado M."/>
            <person name="Johnson C.S."/>
            <person name="Walker B."/>
            <person name="Young S."/>
            <person name="Zeng Q."/>
            <person name="Gargeya S."/>
            <person name="Fitzgerald M."/>
            <person name="Haas B."/>
            <person name="Abouelleil A."/>
            <person name="Allen A.W."/>
            <person name="Alvarado L."/>
            <person name="Arachchi H.M."/>
            <person name="Berlin A.M."/>
            <person name="Chapman S.B."/>
            <person name="Gainer-Dewar J."/>
            <person name="Goldberg J."/>
            <person name="Griggs A."/>
            <person name="Gujja S."/>
            <person name="Hansen M."/>
            <person name="Howarth C."/>
            <person name="Imamovic A."/>
            <person name="Ireland A."/>
            <person name="Larimer J."/>
            <person name="McCowan C."/>
            <person name="Murphy C."/>
            <person name="Pearson M."/>
            <person name="Poon T.W."/>
            <person name="Priest M."/>
            <person name="Roberts A."/>
            <person name="Saif S."/>
            <person name="Shea T."/>
            <person name="Sisk P."/>
            <person name="Sykes S."/>
            <person name="Wortman J."/>
            <person name="Nusbaum C."/>
            <person name="Birren B."/>
        </authorList>
    </citation>
    <scope>NUCLEOTIDE SEQUENCE [LARGE SCALE GENOMIC DNA]</scope>
    <source>
        <strain evidence="3 4">P1976</strain>
    </source>
</reference>
<dbReference type="PROSITE" id="PS50157">
    <property type="entry name" value="ZINC_FINGER_C2H2_2"/>
    <property type="match status" value="1"/>
</dbReference>
<accession>A0A080ZF48</accession>
<gene>
    <name evidence="3" type="ORF">F444_17388</name>
</gene>
<name>A0A080ZF48_PHYNI</name>
<dbReference type="InterPro" id="IPR036236">
    <property type="entry name" value="Znf_C2H2_sf"/>
</dbReference>
<keyword evidence="1" id="KW-0863">Zinc-finger</keyword>
<dbReference type="Gene3D" id="3.30.160.60">
    <property type="entry name" value="Classic Zinc Finger"/>
    <property type="match status" value="1"/>
</dbReference>
<sequence>METLPTGPLLPYGYLPVGLVLPDTVIPSLLAEAKARSYNGVFNRVGGEDDNFRQQSRVNPRSMSSSLQESSKALKMVVAMPHPGWEPGVFSFMRSMPGASEQEPHQDYQESDLVRAREHHPGGVPASMILHWGLARNFASTSVALLRETTPRRASWKFLGDLIHNGMPYTTTNYRLRCYLSYAGMKWTPDIVQDALPQHGECQYCGEKVEKGQALRKHRFYCEKNPKGVENRLKRKREYKKGEYKCEVCDKVFKHQSSLRVHKMRELSA</sequence>
<keyword evidence="1" id="KW-0862">Zinc</keyword>